<evidence type="ECO:0000256" key="27">
    <source>
        <dbReference type="ARBA" id="ARBA00023949"/>
    </source>
</evidence>
<evidence type="ECO:0000256" key="2">
    <source>
        <dbReference type="ARBA" id="ARBA00000626"/>
    </source>
</evidence>
<keyword evidence="19" id="KW-0333">Golgi apparatus</keyword>
<evidence type="ECO:0000256" key="30">
    <source>
        <dbReference type="ARBA" id="ARBA00032188"/>
    </source>
</evidence>
<keyword evidence="18 33" id="KW-1133">Transmembrane helix</keyword>
<dbReference type="GO" id="GO:0150094">
    <property type="term" value="P:amyloid-beta clearance by cellular catabolic process"/>
    <property type="evidence" value="ECO:0007669"/>
    <property type="project" value="TreeGrafter"/>
</dbReference>
<evidence type="ECO:0000256" key="26">
    <source>
        <dbReference type="ARBA" id="ARBA00023288"/>
    </source>
</evidence>
<evidence type="ECO:0000256" key="8">
    <source>
        <dbReference type="ARBA" id="ARBA00004555"/>
    </source>
</evidence>
<evidence type="ECO:0000256" key="29">
    <source>
        <dbReference type="ARBA" id="ARBA00031821"/>
    </source>
</evidence>
<evidence type="ECO:0000256" key="17">
    <source>
        <dbReference type="ARBA" id="ARBA00022889"/>
    </source>
</evidence>
<dbReference type="GO" id="GO:0034383">
    <property type="term" value="P:low-density lipoprotein particle clearance"/>
    <property type="evidence" value="ECO:0007669"/>
    <property type="project" value="TreeGrafter"/>
</dbReference>
<evidence type="ECO:0000256" key="22">
    <source>
        <dbReference type="ARBA" id="ARBA00023139"/>
    </source>
</evidence>
<keyword evidence="23 32" id="KW-1015">Disulfide bond</keyword>
<sequence>MTCCHQKCALIAGAVAGALIAVLGGILIPVGNLIIDNTVKKEAVLENGTLAFDTWTSVDTAVYRQFWLYDVQNPDDVMMQGAKPVLVQKGPYTYKSRFIPKANITFYDNFTASFILPAGAIFERSMSVGPEEDHITSLNLAVAGVYSFLDHKLANLLINISNSKLFQNRTVKELLWGYRDPMLKTTMGVFYPYNGTTDGPYTVFTGKDDINKVATIDRWQYERSLSYWNDTYCNMINGTGNFSHTPHKNKKKPLYFFSPDICRSISAVYEGTVDLKGIDVYRFTLPSEALEAPAVNPDNHCFCTDPVVSKNCTIAGLLDLTSCRGIPVYISLPHFLYGSEVLLQGIEGLNPNVDEHSIFLDVEPITGFTLRFAKRLQLNMMYGPSNGIEILNKIKDYTIFPILWVNETAALDDETADLFKVELISRLDLLEGIQIGLISAGSAVFLICSIAAIVVSKKKRVKRNPIQG</sequence>
<dbReference type="GO" id="GO:0005901">
    <property type="term" value="C:caveola"/>
    <property type="evidence" value="ECO:0007669"/>
    <property type="project" value="TreeGrafter"/>
</dbReference>
<keyword evidence="20" id="KW-0445">Lipid transport</keyword>
<name>A0A5A9PJD5_9TELE</name>
<evidence type="ECO:0000256" key="23">
    <source>
        <dbReference type="ARBA" id="ARBA00023157"/>
    </source>
</evidence>
<dbReference type="PANTHER" id="PTHR11923:SF12">
    <property type="entry name" value="PLATELET GLYCOPROTEIN 4"/>
    <property type="match status" value="1"/>
</dbReference>
<dbReference type="InterPro" id="IPR005428">
    <property type="entry name" value="CD36/SCARB1/SNMP1"/>
</dbReference>
<evidence type="ECO:0000256" key="31">
    <source>
        <dbReference type="ARBA" id="ARBA00032780"/>
    </source>
</evidence>
<dbReference type="Proteomes" id="UP000324632">
    <property type="component" value="Chromosome 5"/>
</dbReference>
<evidence type="ECO:0000256" key="25">
    <source>
        <dbReference type="ARBA" id="ARBA00023180"/>
    </source>
</evidence>
<evidence type="ECO:0000313" key="34">
    <source>
        <dbReference type="EMBL" id="KAA0721109.1"/>
    </source>
</evidence>
<keyword evidence="16" id="KW-0832">Ubl conjugation</keyword>
<evidence type="ECO:0000256" key="5">
    <source>
        <dbReference type="ARBA" id="ARBA00001892"/>
    </source>
</evidence>
<keyword evidence="25" id="KW-0325">Glycoprotein</keyword>
<evidence type="ECO:0000256" key="10">
    <source>
        <dbReference type="ARBA" id="ARBA00010532"/>
    </source>
</evidence>
<evidence type="ECO:0000256" key="21">
    <source>
        <dbReference type="ARBA" id="ARBA00023136"/>
    </source>
</evidence>
<evidence type="ECO:0000256" key="9">
    <source>
        <dbReference type="ARBA" id="ARBA00004651"/>
    </source>
</evidence>
<evidence type="ECO:0000256" key="18">
    <source>
        <dbReference type="ARBA" id="ARBA00022989"/>
    </source>
</evidence>
<comment type="similarity">
    <text evidence="10">Belongs to the CD36 family.</text>
</comment>
<keyword evidence="22" id="KW-0564">Palmitate</keyword>
<evidence type="ECO:0000256" key="1">
    <source>
        <dbReference type="ARBA" id="ARBA00000542"/>
    </source>
</evidence>
<dbReference type="GO" id="GO:0009986">
    <property type="term" value="C:cell surface"/>
    <property type="evidence" value="ECO:0007669"/>
    <property type="project" value="TreeGrafter"/>
</dbReference>
<evidence type="ECO:0000256" key="19">
    <source>
        <dbReference type="ARBA" id="ARBA00023034"/>
    </source>
</evidence>
<comment type="catalytic activity">
    <reaction evidence="5">
        <text>butanoate(out) = butanoate(in)</text>
        <dbReference type="Rhea" id="RHEA:45248"/>
        <dbReference type="ChEBI" id="CHEBI:17968"/>
    </reaction>
    <physiologicalReaction direction="left-to-right" evidence="5">
        <dbReference type="Rhea" id="RHEA:45249"/>
    </physiologicalReaction>
</comment>
<evidence type="ECO:0000256" key="14">
    <source>
        <dbReference type="ARBA" id="ARBA00022499"/>
    </source>
</evidence>
<dbReference type="AlphaFoldDB" id="A0A5A9PJD5"/>
<dbReference type="InterPro" id="IPR002159">
    <property type="entry name" value="CD36_fam"/>
</dbReference>
<dbReference type="GO" id="GO:0005041">
    <property type="term" value="F:low-density lipoprotein particle receptor activity"/>
    <property type="evidence" value="ECO:0007669"/>
    <property type="project" value="TreeGrafter"/>
</dbReference>
<keyword evidence="13" id="KW-1003">Cell membrane</keyword>
<feature type="disulfide bond" evidence="32">
    <location>
        <begin position="262"/>
        <end position="323"/>
    </location>
</feature>
<dbReference type="GO" id="GO:0044539">
    <property type="term" value="P:long-chain fatty acid import into cell"/>
    <property type="evidence" value="ECO:0007669"/>
    <property type="project" value="TreeGrafter"/>
</dbReference>
<evidence type="ECO:0000256" key="6">
    <source>
        <dbReference type="ARBA" id="ARBA00004221"/>
    </source>
</evidence>
<evidence type="ECO:0000256" key="13">
    <source>
        <dbReference type="ARBA" id="ARBA00022475"/>
    </source>
</evidence>
<dbReference type="EMBL" id="SOYY01000005">
    <property type="protein sequence ID" value="KAA0721109.1"/>
    <property type="molecule type" value="Genomic_DNA"/>
</dbReference>
<evidence type="ECO:0000256" key="7">
    <source>
        <dbReference type="ARBA" id="ARBA00004285"/>
    </source>
</evidence>
<keyword evidence="15 33" id="KW-0812">Transmembrane</keyword>
<dbReference type="PANTHER" id="PTHR11923">
    <property type="entry name" value="SCAVENGER RECEPTOR CLASS B TYPE-1 SR-B1"/>
    <property type="match status" value="1"/>
</dbReference>
<evidence type="ECO:0000256" key="16">
    <source>
        <dbReference type="ARBA" id="ARBA00022843"/>
    </source>
</evidence>
<feature type="disulfide bond" evidence="32">
    <location>
        <begin position="303"/>
        <end position="312"/>
    </location>
</feature>
<keyword evidence="24" id="KW-0675">Receptor</keyword>
<keyword evidence="14" id="KW-1017">Isopeptide bond</keyword>
<evidence type="ECO:0000256" key="11">
    <source>
        <dbReference type="ARBA" id="ARBA00020772"/>
    </source>
</evidence>
<dbReference type="Pfam" id="PF01130">
    <property type="entry name" value="CD36"/>
    <property type="match status" value="1"/>
</dbReference>
<comment type="caution">
    <text evidence="34">The sequence shown here is derived from an EMBL/GenBank/DDBJ whole genome shotgun (WGS) entry which is preliminary data.</text>
</comment>
<accession>A0A5A9PJD5</accession>
<dbReference type="GO" id="GO:0007155">
    <property type="term" value="P:cell adhesion"/>
    <property type="evidence" value="ECO:0007669"/>
    <property type="project" value="UniProtKB-KW"/>
</dbReference>
<evidence type="ECO:0000313" key="35">
    <source>
        <dbReference type="Proteomes" id="UP000324632"/>
    </source>
</evidence>
<dbReference type="GO" id="GO:0030169">
    <property type="term" value="F:low-density lipoprotein particle binding"/>
    <property type="evidence" value="ECO:0007669"/>
    <property type="project" value="TreeGrafter"/>
</dbReference>
<protein>
    <recommendedName>
        <fullName evidence="11">Platelet glycoprotein 4</fullName>
    </recommendedName>
    <alternativeName>
        <fullName evidence="31">Glycoprotein IIIb</fullName>
    </alternativeName>
    <alternativeName>
        <fullName evidence="29">PAS IV</fullName>
    </alternativeName>
    <alternativeName>
        <fullName evidence="30">PAS-4</fullName>
    </alternativeName>
    <alternativeName>
        <fullName evidence="28">Platelet glycoprotein IV</fullName>
    </alternativeName>
</protein>
<dbReference type="GO" id="GO:0006898">
    <property type="term" value="P:receptor-mediated endocytosis"/>
    <property type="evidence" value="ECO:0007669"/>
    <property type="project" value="TreeGrafter"/>
</dbReference>
<evidence type="ECO:0000256" key="15">
    <source>
        <dbReference type="ARBA" id="ARBA00022692"/>
    </source>
</evidence>
<evidence type="ECO:0000256" key="32">
    <source>
        <dbReference type="PIRSR" id="PIRSR605428-52"/>
    </source>
</evidence>
<evidence type="ECO:0000256" key="12">
    <source>
        <dbReference type="ARBA" id="ARBA00022448"/>
    </source>
</evidence>
<gene>
    <name evidence="34" type="ORF">E1301_Tti001881</name>
</gene>
<dbReference type="PRINTS" id="PR01609">
    <property type="entry name" value="CD36FAMILY"/>
</dbReference>
<comment type="catalytic activity">
    <reaction evidence="4">
        <text>tetradecanoate(out) = tetradecanoate(in)</text>
        <dbReference type="Rhea" id="RHEA:45252"/>
        <dbReference type="ChEBI" id="CHEBI:30807"/>
    </reaction>
    <physiologicalReaction direction="left-to-right" evidence="4">
        <dbReference type="Rhea" id="RHEA:45253"/>
    </physiologicalReaction>
</comment>
<comment type="catalytic activity">
    <reaction evidence="3">
        <text>hexadecanoate(out) = hexadecanoate(in)</text>
        <dbReference type="Rhea" id="RHEA:45256"/>
        <dbReference type="ChEBI" id="CHEBI:7896"/>
    </reaction>
    <physiologicalReaction direction="left-to-right" evidence="3">
        <dbReference type="Rhea" id="RHEA:45257"/>
    </physiologicalReaction>
</comment>
<evidence type="ECO:0000256" key="4">
    <source>
        <dbReference type="ARBA" id="ARBA00000996"/>
    </source>
</evidence>
<comment type="catalytic activity">
    <reaction evidence="2">
        <text>(9Z)-octadecenoate(out) = (9Z)-octadecenoate(in)</text>
        <dbReference type="Rhea" id="RHEA:33655"/>
        <dbReference type="ChEBI" id="CHEBI:30823"/>
    </reaction>
    <physiologicalReaction direction="left-to-right" evidence="2">
        <dbReference type="Rhea" id="RHEA:33656"/>
    </physiologicalReaction>
</comment>
<keyword evidence="35" id="KW-1185">Reference proteome</keyword>
<comment type="catalytic activity">
    <reaction evidence="1">
        <text>(9Z,12Z)-octadecadienoate(out) = (9Z,12Z)-octadecadienoate(in)</text>
        <dbReference type="Rhea" id="RHEA:45264"/>
        <dbReference type="ChEBI" id="CHEBI:30245"/>
    </reaction>
    <physiologicalReaction direction="left-to-right" evidence="1">
        <dbReference type="Rhea" id="RHEA:45265"/>
    </physiologicalReaction>
</comment>
<comment type="catalytic activity">
    <reaction evidence="27">
        <text>tetracosanoate(out) = tetracosanoate(in)</text>
        <dbReference type="Rhea" id="RHEA:45260"/>
        <dbReference type="ChEBI" id="CHEBI:31014"/>
    </reaction>
    <physiologicalReaction direction="left-to-right" evidence="27">
        <dbReference type="Rhea" id="RHEA:45261"/>
    </physiologicalReaction>
</comment>
<evidence type="ECO:0000256" key="24">
    <source>
        <dbReference type="ARBA" id="ARBA00023170"/>
    </source>
</evidence>
<feature type="transmembrane region" description="Helical" evidence="33">
    <location>
        <begin position="435"/>
        <end position="455"/>
    </location>
</feature>
<dbReference type="GO" id="GO:0016324">
    <property type="term" value="C:apical plasma membrane"/>
    <property type="evidence" value="ECO:0007669"/>
    <property type="project" value="UniProtKB-SubCell"/>
</dbReference>
<dbReference type="GO" id="GO:0005044">
    <property type="term" value="F:scavenger receptor activity"/>
    <property type="evidence" value="ECO:0007669"/>
    <property type="project" value="TreeGrafter"/>
</dbReference>
<comment type="subcellular location">
    <subcellularLocation>
        <location evidence="6">Apical cell membrane</location>
    </subcellularLocation>
    <subcellularLocation>
        <location evidence="9">Cell membrane</location>
        <topology evidence="9">Multi-pass membrane protein</topology>
    </subcellularLocation>
    <subcellularLocation>
        <location evidence="8">Golgi apparatus</location>
    </subcellularLocation>
    <subcellularLocation>
        <location evidence="7">Membrane raft</location>
    </subcellularLocation>
</comment>
<evidence type="ECO:0000256" key="3">
    <source>
        <dbReference type="ARBA" id="ARBA00000934"/>
    </source>
</evidence>
<dbReference type="PRINTS" id="PR01610">
    <property type="entry name" value="CD36ANTIGEN"/>
</dbReference>
<organism evidence="34 35">
    <name type="scientific">Triplophysa tibetana</name>
    <dbReference type="NCBI Taxonomy" id="1572043"/>
    <lineage>
        <taxon>Eukaryota</taxon>
        <taxon>Metazoa</taxon>
        <taxon>Chordata</taxon>
        <taxon>Craniata</taxon>
        <taxon>Vertebrata</taxon>
        <taxon>Euteleostomi</taxon>
        <taxon>Actinopterygii</taxon>
        <taxon>Neopterygii</taxon>
        <taxon>Teleostei</taxon>
        <taxon>Ostariophysi</taxon>
        <taxon>Cypriniformes</taxon>
        <taxon>Nemacheilidae</taxon>
        <taxon>Triplophysa</taxon>
    </lineage>
</organism>
<dbReference type="GO" id="GO:0019915">
    <property type="term" value="P:lipid storage"/>
    <property type="evidence" value="ECO:0007669"/>
    <property type="project" value="TreeGrafter"/>
</dbReference>
<evidence type="ECO:0000256" key="20">
    <source>
        <dbReference type="ARBA" id="ARBA00023055"/>
    </source>
</evidence>
<feature type="disulfide bond" evidence="32">
    <location>
        <begin position="233"/>
        <end position="301"/>
    </location>
</feature>
<proteinExistence type="inferred from homology"/>
<keyword evidence="12" id="KW-0813">Transport</keyword>
<reference evidence="34 35" key="1">
    <citation type="journal article" date="2019" name="Mol. Ecol. Resour.">
        <title>Chromosome-level genome assembly of Triplophysa tibetana, a fish adapted to the harsh high-altitude environment of the Tibetan Plateau.</title>
        <authorList>
            <person name="Yang X."/>
            <person name="Liu H."/>
            <person name="Ma Z."/>
            <person name="Zou Y."/>
            <person name="Zou M."/>
            <person name="Mao Y."/>
            <person name="Li X."/>
            <person name="Wang H."/>
            <person name="Chen T."/>
            <person name="Wang W."/>
            <person name="Yang R."/>
        </authorList>
    </citation>
    <scope>NUCLEOTIDE SEQUENCE [LARGE SCALE GENOMIC DNA]</scope>
    <source>
        <strain evidence="34">TTIB1903HZAU</strain>
        <tissue evidence="34">Muscle</tissue>
    </source>
</reference>
<keyword evidence="21 33" id="KW-0472">Membrane</keyword>
<dbReference type="GO" id="GO:0005794">
    <property type="term" value="C:Golgi apparatus"/>
    <property type="evidence" value="ECO:0007669"/>
    <property type="project" value="UniProtKB-SubCell"/>
</dbReference>
<evidence type="ECO:0000256" key="33">
    <source>
        <dbReference type="SAM" id="Phobius"/>
    </source>
</evidence>
<keyword evidence="26" id="KW-0449">Lipoprotein</keyword>
<dbReference type="GO" id="GO:0042953">
    <property type="term" value="P:lipoprotein transport"/>
    <property type="evidence" value="ECO:0007669"/>
    <property type="project" value="TreeGrafter"/>
</dbReference>
<keyword evidence="17" id="KW-0130">Cell adhesion</keyword>
<evidence type="ECO:0000256" key="28">
    <source>
        <dbReference type="ARBA" id="ARBA00029966"/>
    </source>
</evidence>